<feature type="transmembrane region" description="Helical" evidence="9">
    <location>
        <begin position="20"/>
        <end position="38"/>
    </location>
</feature>
<keyword evidence="3" id="KW-0597">Phosphoprotein</keyword>
<evidence type="ECO:0000256" key="4">
    <source>
        <dbReference type="ARBA" id="ARBA00022679"/>
    </source>
</evidence>
<protein>
    <recommendedName>
        <fullName evidence="2">histidine kinase</fullName>
        <ecNumber evidence="2">2.7.13.3</ecNumber>
    </recommendedName>
</protein>
<keyword evidence="5" id="KW-0547">Nucleotide-binding</keyword>
<keyword evidence="9" id="KW-1133">Transmembrane helix</keyword>
<keyword evidence="9" id="KW-0472">Membrane</keyword>
<keyword evidence="8" id="KW-0902">Two-component regulatory system</keyword>
<evidence type="ECO:0000313" key="12">
    <source>
        <dbReference type="EMBL" id="MCO1656617.1"/>
    </source>
</evidence>
<keyword evidence="9" id="KW-0812">Transmembrane</keyword>
<evidence type="ECO:0000256" key="3">
    <source>
        <dbReference type="ARBA" id="ARBA00022553"/>
    </source>
</evidence>
<evidence type="ECO:0000256" key="5">
    <source>
        <dbReference type="ARBA" id="ARBA00022741"/>
    </source>
</evidence>
<reference evidence="12" key="1">
    <citation type="submission" date="2021-04" db="EMBL/GenBank/DDBJ databases">
        <title>Pseudonocardia sp. nov., isolated from sandy soil of mangrove forest.</title>
        <authorList>
            <person name="Zan Z."/>
            <person name="Huang R."/>
            <person name="Liu W."/>
        </authorList>
    </citation>
    <scope>NUCLEOTIDE SEQUENCE</scope>
    <source>
        <strain evidence="12">S2-4</strain>
    </source>
</reference>
<evidence type="ECO:0000259" key="10">
    <source>
        <dbReference type="Pfam" id="PF02518"/>
    </source>
</evidence>
<feature type="domain" description="Histidine kinase/HSP90-like ATPase" evidence="10">
    <location>
        <begin position="299"/>
        <end position="387"/>
    </location>
</feature>
<dbReference type="Proteomes" id="UP001165283">
    <property type="component" value="Unassembled WGS sequence"/>
</dbReference>
<keyword evidence="13" id="KW-1185">Reference proteome</keyword>
<name>A0ABT1A0U7_9PSEU</name>
<keyword evidence="7" id="KW-0067">ATP-binding</keyword>
<dbReference type="InterPro" id="IPR011712">
    <property type="entry name" value="Sig_transdc_His_kin_sub3_dim/P"/>
</dbReference>
<dbReference type="InterPro" id="IPR036890">
    <property type="entry name" value="HATPase_C_sf"/>
</dbReference>
<sequence>MGGLSGWAAWRSRGGPLDAAIALALLAVDLPSGLWAVSGGNAAAPVPPVPLVWSLVSSVLLCAPLLARRRAPRAVAAAVLAAVAFTALTHGPGANSHFAVAVIAIMAATVRVHGDRRDSVVFAAATVVVLVALVPVTGPWFLAFLLYLVVGAVTGEVVAARRSEQSRRHEAEQRDAATGAALRERVRIARDMHDVVTHAVSLMVVQAEGARLAVRRDPDRAEQAMATVAEAGRRTLGELRGLVGALRGPEAAPAAGGEPDTGPVGDLAGLAATMRAAGLAVRLDPDRPRLPAGLHATGYRIVQESLTNCLRHAPAGARVTVGVRSDAAHLRISVVDDGGPARAVPELRDGGSGLAGMRERARAAGGMLDAGPVPSGGWCVEAELPLPVGAL</sequence>
<keyword evidence="6 12" id="KW-0418">Kinase</keyword>
<evidence type="ECO:0000256" key="7">
    <source>
        <dbReference type="ARBA" id="ARBA00022840"/>
    </source>
</evidence>
<evidence type="ECO:0000259" key="11">
    <source>
        <dbReference type="Pfam" id="PF07730"/>
    </source>
</evidence>
<evidence type="ECO:0000313" key="13">
    <source>
        <dbReference type="Proteomes" id="UP001165283"/>
    </source>
</evidence>
<comment type="caution">
    <text evidence="12">The sequence shown here is derived from an EMBL/GenBank/DDBJ whole genome shotgun (WGS) entry which is preliminary data.</text>
</comment>
<proteinExistence type="predicted"/>
<dbReference type="Gene3D" id="1.20.5.1930">
    <property type="match status" value="1"/>
</dbReference>
<comment type="catalytic activity">
    <reaction evidence="1">
        <text>ATP + protein L-histidine = ADP + protein N-phospho-L-histidine.</text>
        <dbReference type="EC" id="2.7.13.3"/>
    </reaction>
</comment>
<dbReference type="InterPro" id="IPR003594">
    <property type="entry name" value="HATPase_dom"/>
</dbReference>
<gene>
    <name evidence="12" type="ORF">KDL28_16285</name>
</gene>
<organism evidence="12 13">
    <name type="scientific">Pseudonocardia humida</name>
    <dbReference type="NCBI Taxonomy" id="2800819"/>
    <lineage>
        <taxon>Bacteria</taxon>
        <taxon>Bacillati</taxon>
        <taxon>Actinomycetota</taxon>
        <taxon>Actinomycetes</taxon>
        <taxon>Pseudonocardiales</taxon>
        <taxon>Pseudonocardiaceae</taxon>
        <taxon>Pseudonocardia</taxon>
    </lineage>
</organism>
<evidence type="ECO:0000256" key="2">
    <source>
        <dbReference type="ARBA" id="ARBA00012438"/>
    </source>
</evidence>
<feature type="transmembrane region" description="Helical" evidence="9">
    <location>
        <begin position="119"/>
        <end position="136"/>
    </location>
</feature>
<dbReference type="EMBL" id="JAGSOV010000035">
    <property type="protein sequence ID" value="MCO1656617.1"/>
    <property type="molecule type" value="Genomic_DNA"/>
</dbReference>
<feature type="transmembrane region" description="Helical" evidence="9">
    <location>
        <begin position="96"/>
        <end position="112"/>
    </location>
</feature>
<feature type="domain" description="Signal transduction histidine kinase subgroup 3 dimerisation and phosphoacceptor" evidence="11">
    <location>
        <begin position="184"/>
        <end position="250"/>
    </location>
</feature>
<dbReference type="EC" id="2.7.13.3" evidence="2"/>
<evidence type="ECO:0000256" key="1">
    <source>
        <dbReference type="ARBA" id="ARBA00000085"/>
    </source>
</evidence>
<dbReference type="GO" id="GO:0016301">
    <property type="term" value="F:kinase activity"/>
    <property type="evidence" value="ECO:0007669"/>
    <property type="project" value="UniProtKB-KW"/>
</dbReference>
<keyword evidence="4" id="KW-0808">Transferase</keyword>
<feature type="transmembrane region" description="Helical" evidence="9">
    <location>
        <begin position="74"/>
        <end position="90"/>
    </location>
</feature>
<dbReference type="RefSeq" id="WP_252439497.1">
    <property type="nucleotide sequence ID" value="NZ_JAGSOV010000035.1"/>
</dbReference>
<dbReference type="Pfam" id="PF02518">
    <property type="entry name" value="HATPase_c"/>
    <property type="match status" value="1"/>
</dbReference>
<evidence type="ECO:0000256" key="9">
    <source>
        <dbReference type="SAM" id="Phobius"/>
    </source>
</evidence>
<dbReference type="InterPro" id="IPR050482">
    <property type="entry name" value="Sensor_HK_TwoCompSys"/>
</dbReference>
<dbReference type="Gene3D" id="3.30.565.10">
    <property type="entry name" value="Histidine kinase-like ATPase, C-terminal domain"/>
    <property type="match status" value="1"/>
</dbReference>
<dbReference type="PANTHER" id="PTHR24421">
    <property type="entry name" value="NITRATE/NITRITE SENSOR PROTEIN NARX-RELATED"/>
    <property type="match status" value="1"/>
</dbReference>
<evidence type="ECO:0000256" key="8">
    <source>
        <dbReference type="ARBA" id="ARBA00023012"/>
    </source>
</evidence>
<feature type="transmembrane region" description="Helical" evidence="9">
    <location>
        <begin position="50"/>
        <end position="67"/>
    </location>
</feature>
<dbReference type="Pfam" id="PF07730">
    <property type="entry name" value="HisKA_3"/>
    <property type="match status" value="1"/>
</dbReference>
<accession>A0ABT1A0U7</accession>
<evidence type="ECO:0000256" key="6">
    <source>
        <dbReference type="ARBA" id="ARBA00022777"/>
    </source>
</evidence>
<dbReference type="PANTHER" id="PTHR24421:SF10">
    <property type="entry name" value="NITRATE_NITRITE SENSOR PROTEIN NARQ"/>
    <property type="match status" value="1"/>
</dbReference>
<dbReference type="SUPFAM" id="SSF55874">
    <property type="entry name" value="ATPase domain of HSP90 chaperone/DNA topoisomerase II/histidine kinase"/>
    <property type="match status" value="1"/>
</dbReference>
<dbReference type="CDD" id="cd16917">
    <property type="entry name" value="HATPase_UhpB-NarQ-NarX-like"/>
    <property type="match status" value="1"/>
</dbReference>